<evidence type="ECO:0000313" key="1">
    <source>
        <dbReference type="EMBL" id="SMH34483.1"/>
    </source>
</evidence>
<dbReference type="STRING" id="1073423.SAMN04488700_1669"/>
<gene>
    <name evidence="1" type="ORF">SAMN04488700_1669</name>
</gene>
<evidence type="ECO:0000313" key="2">
    <source>
        <dbReference type="Proteomes" id="UP000193435"/>
    </source>
</evidence>
<proteinExistence type="predicted"/>
<dbReference type="Gene3D" id="3.30.1490.300">
    <property type="match status" value="1"/>
</dbReference>
<sequence length="347" mass="40686">MLFKKQPLLYFEFLERRIRYLVMDANSGKVLEKNEILFDNEILHEERIIDPALLENRLNALVTEKKWKNAQASILLPDNFIIVREEKVPVQLDPSEIKAYIALHMGQLIRSPFKETRFHFELLEVSDMEQTILLMLYPQEIILQYESLLQKVSLDPIVADISSLCLYRIIKQQKDLQKDLQKDPNKHVMVLQWSAVNNTIMIFNEDLPKISRQSRLTRLIDLWDVTPDGEWNWKEDINSFDEAIADTLDVLERLLDFYRYSVMNGEGGVTDIYLAGDFPDLENVKKQFSNRFFQPIHIVQVSEDITTKYLPLYGLALKEKKAAIPKQVAKKKVKRIRKKAQGENKHV</sequence>
<dbReference type="Pfam" id="PF11104">
    <property type="entry name" value="PilM_2"/>
    <property type="match status" value="1"/>
</dbReference>
<accession>A0A1X7NBK0</accession>
<name>A0A1X7NBK0_9LACT</name>
<dbReference type="AlphaFoldDB" id="A0A1X7NBK0"/>
<dbReference type="Proteomes" id="UP000193435">
    <property type="component" value="Unassembled WGS sequence"/>
</dbReference>
<keyword evidence="2" id="KW-1185">Reference proteome</keyword>
<dbReference type="EMBL" id="FXBJ01000002">
    <property type="protein sequence ID" value="SMH34483.1"/>
    <property type="molecule type" value="Genomic_DNA"/>
</dbReference>
<reference evidence="1 2" key="1">
    <citation type="submission" date="2017-04" db="EMBL/GenBank/DDBJ databases">
        <authorList>
            <person name="Afonso C.L."/>
            <person name="Miller P.J."/>
            <person name="Scott M.A."/>
            <person name="Spackman E."/>
            <person name="Goraichik I."/>
            <person name="Dimitrov K.M."/>
            <person name="Suarez D.L."/>
            <person name="Swayne D.E."/>
        </authorList>
    </citation>
    <scope>NUCLEOTIDE SEQUENCE [LARGE SCALE GENOMIC DNA]</scope>
    <source>
        <strain evidence="1 2">LMG26642</strain>
    </source>
</reference>
<dbReference type="InterPro" id="IPR005883">
    <property type="entry name" value="PilM"/>
</dbReference>
<dbReference type="RefSeq" id="WP_159446076.1">
    <property type="nucleotide sequence ID" value="NZ_FOAH01000005.1"/>
</dbReference>
<protein>
    <submittedName>
        <fullName evidence="1">Type IV pilus assembly protein PilM</fullName>
    </submittedName>
</protein>
<dbReference type="Gene3D" id="3.30.420.40">
    <property type="match status" value="2"/>
</dbReference>
<organism evidence="1 2">
    <name type="scientific">Carnobacterium iners</name>
    <dbReference type="NCBI Taxonomy" id="1073423"/>
    <lineage>
        <taxon>Bacteria</taxon>
        <taxon>Bacillati</taxon>
        <taxon>Bacillota</taxon>
        <taxon>Bacilli</taxon>
        <taxon>Lactobacillales</taxon>
        <taxon>Carnobacteriaceae</taxon>
        <taxon>Carnobacterium</taxon>
    </lineage>
</organism>